<dbReference type="InterPro" id="IPR036097">
    <property type="entry name" value="HisK_dim/P_sf"/>
</dbReference>
<keyword evidence="8" id="KW-0472">Membrane</keyword>
<evidence type="ECO:0000256" key="4">
    <source>
        <dbReference type="ARBA" id="ARBA00022679"/>
    </source>
</evidence>
<dbReference type="SMART" id="SM00387">
    <property type="entry name" value="HATPase_c"/>
    <property type="match status" value="1"/>
</dbReference>
<dbReference type="Proteomes" id="UP000001399">
    <property type="component" value="Chromosome"/>
</dbReference>
<evidence type="ECO:0000313" key="10">
    <source>
        <dbReference type="EMBL" id="ADP70849.1"/>
    </source>
</evidence>
<evidence type="ECO:0000259" key="9">
    <source>
        <dbReference type="PROSITE" id="PS50109"/>
    </source>
</evidence>
<keyword evidence="4" id="KW-0808">Transferase</keyword>
<dbReference type="EMBL" id="CP002292">
    <property type="protein sequence ID" value="ADP70849.1"/>
    <property type="molecule type" value="Genomic_DNA"/>
</dbReference>
<dbReference type="InterPro" id="IPR000014">
    <property type="entry name" value="PAS"/>
</dbReference>
<evidence type="ECO:0000256" key="5">
    <source>
        <dbReference type="ARBA" id="ARBA00022777"/>
    </source>
</evidence>
<evidence type="ECO:0000256" key="6">
    <source>
        <dbReference type="ARBA" id="ARBA00023012"/>
    </source>
</evidence>
<feature type="region of interest" description="Disordered" evidence="7">
    <location>
        <begin position="855"/>
        <end position="875"/>
    </location>
</feature>
<dbReference type="GO" id="GO:0000155">
    <property type="term" value="F:phosphorelay sensor kinase activity"/>
    <property type="evidence" value="ECO:0007669"/>
    <property type="project" value="InterPro"/>
</dbReference>
<evidence type="ECO:0000313" key="11">
    <source>
        <dbReference type="Proteomes" id="UP000001399"/>
    </source>
</evidence>
<comment type="catalytic activity">
    <reaction evidence="1">
        <text>ATP + protein L-histidine = ADP + protein N-phospho-L-histidine.</text>
        <dbReference type="EC" id="2.7.13.3"/>
    </reaction>
</comment>
<dbReference type="InterPro" id="IPR050736">
    <property type="entry name" value="Sensor_HK_Regulatory"/>
</dbReference>
<dbReference type="SUPFAM" id="SSF55785">
    <property type="entry name" value="PYP-like sensor domain (PAS domain)"/>
    <property type="match status" value="2"/>
</dbReference>
<dbReference type="SMART" id="SM00388">
    <property type="entry name" value="HisKA"/>
    <property type="match status" value="1"/>
</dbReference>
<dbReference type="PRINTS" id="PR00344">
    <property type="entry name" value="BCTRLSENSOR"/>
</dbReference>
<dbReference type="InterPro" id="IPR003594">
    <property type="entry name" value="HATPase_dom"/>
</dbReference>
<dbReference type="InterPro" id="IPR004358">
    <property type="entry name" value="Sig_transdc_His_kin-like_C"/>
</dbReference>
<gene>
    <name evidence="10" type="ordered locus">Rvan_1597</name>
</gene>
<keyword evidence="11" id="KW-1185">Reference proteome</keyword>
<dbReference type="Pfam" id="PF12860">
    <property type="entry name" value="PAS_7"/>
    <property type="match status" value="1"/>
</dbReference>
<dbReference type="Pfam" id="PF00512">
    <property type="entry name" value="HisKA"/>
    <property type="match status" value="1"/>
</dbReference>
<dbReference type="eggNOG" id="COG2205">
    <property type="taxonomic scope" value="Bacteria"/>
</dbReference>
<protein>
    <recommendedName>
        <fullName evidence="2">histidine kinase</fullName>
        <ecNumber evidence="2">2.7.13.3</ecNumber>
    </recommendedName>
</protein>
<dbReference type="Gene3D" id="3.30.565.10">
    <property type="entry name" value="Histidine kinase-like ATPase, C-terminal domain"/>
    <property type="match status" value="1"/>
</dbReference>
<keyword evidence="5 10" id="KW-0418">Kinase</keyword>
<dbReference type="STRING" id="648757.Rvan_1597"/>
<dbReference type="AlphaFoldDB" id="E3I8E0"/>
<dbReference type="FunFam" id="3.30.565.10:FF:000006">
    <property type="entry name" value="Sensor histidine kinase WalK"/>
    <property type="match status" value="1"/>
</dbReference>
<keyword evidence="8" id="KW-1133">Transmembrane helix</keyword>
<dbReference type="InterPro" id="IPR036890">
    <property type="entry name" value="HATPase_C_sf"/>
</dbReference>
<dbReference type="CDD" id="cd00075">
    <property type="entry name" value="HATPase"/>
    <property type="match status" value="1"/>
</dbReference>
<keyword evidence="3" id="KW-0597">Phosphoprotein</keyword>
<evidence type="ECO:0000256" key="8">
    <source>
        <dbReference type="SAM" id="Phobius"/>
    </source>
</evidence>
<accession>E3I8E0</accession>
<name>E3I8E0_RHOVT</name>
<dbReference type="KEGG" id="rva:Rvan_1597"/>
<dbReference type="InterPro" id="IPR035965">
    <property type="entry name" value="PAS-like_dom_sf"/>
</dbReference>
<dbReference type="HOGENOM" id="CLU_018130_0_0_5"/>
<evidence type="ECO:0000256" key="7">
    <source>
        <dbReference type="SAM" id="MobiDB-lite"/>
    </source>
</evidence>
<feature type="transmembrane region" description="Helical" evidence="8">
    <location>
        <begin position="84"/>
        <end position="105"/>
    </location>
</feature>
<keyword evidence="6" id="KW-0902">Two-component regulatory system</keyword>
<organism evidence="10 11">
    <name type="scientific">Rhodomicrobium vannielii (strain ATCC 17100 / DSM 162 / LMG 4299 / NCIMB 10020 / ATH 3.1.1)</name>
    <dbReference type="NCBI Taxonomy" id="648757"/>
    <lineage>
        <taxon>Bacteria</taxon>
        <taxon>Pseudomonadati</taxon>
        <taxon>Pseudomonadota</taxon>
        <taxon>Alphaproteobacteria</taxon>
        <taxon>Hyphomicrobiales</taxon>
        <taxon>Hyphomicrobiaceae</taxon>
        <taxon>Rhodomicrobium</taxon>
    </lineage>
</organism>
<dbReference type="Gene3D" id="1.10.287.130">
    <property type="match status" value="1"/>
</dbReference>
<dbReference type="Gene3D" id="3.30.450.20">
    <property type="entry name" value="PAS domain"/>
    <property type="match status" value="1"/>
</dbReference>
<keyword evidence="8" id="KW-0812">Transmembrane</keyword>
<feature type="transmembrane region" description="Helical" evidence="8">
    <location>
        <begin position="44"/>
        <end position="64"/>
    </location>
</feature>
<dbReference type="InterPro" id="IPR005467">
    <property type="entry name" value="His_kinase_dom"/>
</dbReference>
<sequence length="875" mass="96573">MIVRVALSTPRQQKINDKLTLDSAYVRIASPSPREKTMRNFRVWYRRAAGAAAVASCWLALFHGTAKAASDAVPATCPFGSADLLLIVALIGGVAVAFGVLAFVFREQSRYRAKQLLRQNGRLDALFTIEGNFRALAALEPQVFVIWSDNHARLALHTMQGTIGVPSKLAQLLRFGSWLHPDDASLTAENLARLQSRGEGFVSNASTLEGHVIEIAGAVSGADTVLRIRAFSPVNKELVRLIGDNKRLKQAIQDREGILDALQTPVWLRDAKGALTWVNTAYVTAIDAKSREEAIDKQIELFETRQRTDLHRMSQSRKPGRIKLQTIVNGCVQTYEAITAPIERGSGGAALDVSMLKTQRDELERQIAANARTLDKVSTGVAVFGVDRSLFYCNDAFAKIWELEIAWLAAKPAASEFFDQLRQRRLLPEQPDYRKWRDGKIIAFDRNRTLDEFWHLPDGRTVHVVKDCRDDGGLTFLFDDVTEKLALERQFHTLIEGQRETLDHLNEGIAVFGADGRLDLYNPSYQSIWALPEDMLGDQPHFEDIRKASDMLAPDPDFWHTLRESITGMPEARDTFSGTVAKSDGAHLAYVVTPLPDGGTLVTFADVTDRKRFEEVLLERNEALEASDRLKTAFLSHVSYELRTPLTTIIGFTDMLAEPAFGALNNKQREYLDHIKTSSEVLLNIINDIIDLAALDAGALDLKLAPVEIESLIEAAELGVRERLSRANVNLDVHIASGAGTVMADANRLIQVLYNLLSNAIGFSPEDGTITLACRREKNGVAISVQDTGLGIPEEEQATVFDRFESRSKGSRHRGAGLGLTLVKSIVELHKGRIDLRSTPGAGTTVTVFLPDNHPALKKGKTGADRKAARAIPAQ</sequence>
<reference evidence="11" key="1">
    <citation type="journal article" date="2011" name="J. Bacteriol.">
        <title>Genome sequences of eight morphologically diverse alphaproteobacteria.</title>
        <authorList>
            <consortium name="US DOE Joint Genome Institute"/>
            <person name="Brown P.J."/>
            <person name="Kysela D.T."/>
            <person name="Buechlein A."/>
            <person name="Hemmerich C."/>
            <person name="Brun Y.V."/>
        </authorList>
    </citation>
    <scope>NUCLEOTIDE SEQUENCE [LARGE SCALE GENOMIC DNA]</scope>
    <source>
        <strain evidence="11">ATCC 17100 / ATH 3.1.1 / DSM 162 / LMG 4299</strain>
    </source>
</reference>
<dbReference type="SUPFAM" id="SSF55874">
    <property type="entry name" value="ATPase domain of HSP90 chaperone/DNA topoisomerase II/histidine kinase"/>
    <property type="match status" value="1"/>
</dbReference>
<evidence type="ECO:0000256" key="3">
    <source>
        <dbReference type="ARBA" id="ARBA00022553"/>
    </source>
</evidence>
<dbReference type="SUPFAM" id="SSF47384">
    <property type="entry name" value="Homodimeric domain of signal transducing histidine kinase"/>
    <property type="match status" value="1"/>
</dbReference>
<dbReference type="OrthoDB" id="9813151at2"/>
<dbReference type="SMART" id="SM00091">
    <property type="entry name" value="PAS"/>
    <property type="match status" value="2"/>
</dbReference>
<dbReference type="EC" id="2.7.13.3" evidence="2"/>
<evidence type="ECO:0000256" key="2">
    <source>
        <dbReference type="ARBA" id="ARBA00012438"/>
    </source>
</evidence>
<dbReference type="CDD" id="cd00082">
    <property type="entry name" value="HisKA"/>
    <property type="match status" value="1"/>
</dbReference>
<dbReference type="PANTHER" id="PTHR43711">
    <property type="entry name" value="TWO-COMPONENT HISTIDINE KINASE"/>
    <property type="match status" value="1"/>
</dbReference>
<dbReference type="Pfam" id="PF02518">
    <property type="entry name" value="HATPase_c"/>
    <property type="match status" value="1"/>
</dbReference>
<evidence type="ECO:0000256" key="1">
    <source>
        <dbReference type="ARBA" id="ARBA00000085"/>
    </source>
</evidence>
<feature type="domain" description="Histidine kinase" evidence="9">
    <location>
        <begin position="637"/>
        <end position="854"/>
    </location>
</feature>
<proteinExistence type="predicted"/>
<dbReference type="PROSITE" id="PS50109">
    <property type="entry name" value="HIS_KIN"/>
    <property type="match status" value="1"/>
</dbReference>
<dbReference type="InterPro" id="IPR003661">
    <property type="entry name" value="HisK_dim/P_dom"/>
</dbReference>
<dbReference type="PANTHER" id="PTHR43711:SF1">
    <property type="entry name" value="HISTIDINE KINASE 1"/>
    <property type="match status" value="1"/>
</dbReference>